<reference evidence="3" key="1">
    <citation type="submission" date="2017-09" db="EMBL/GenBank/DDBJ databases">
        <title>Depth-based differentiation of microbial function through sediment-hosted aquifers and enrichment of novel symbionts in the deep terrestrial subsurface.</title>
        <authorList>
            <person name="Probst A.J."/>
            <person name="Ladd B."/>
            <person name="Jarett J.K."/>
            <person name="Geller-Mcgrath D.E."/>
            <person name="Sieber C.M.K."/>
            <person name="Emerson J.B."/>
            <person name="Anantharaman K."/>
            <person name="Thomas B.C."/>
            <person name="Malmstrom R."/>
            <person name="Stieglmeier M."/>
            <person name="Klingl A."/>
            <person name="Woyke T."/>
            <person name="Ryan C.M."/>
            <person name="Banfield J.F."/>
        </authorList>
    </citation>
    <scope>NUCLEOTIDE SEQUENCE [LARGE SCALE GENOMIC DNA]</scope>
</reference>
<evidence type="ECO:0008006" key="4">
    <source>
        <dbReference type="Google" id="ProtNLM"/>
    </source>
</evidence>
<organism evidence="2 3">
    <name type="scientific">Candidatus Uhrbacteria bacterium CG_4_9_14_3_um_filter_50_9</name>
    <dbReference type="NCBI Taxonomy" id="1975035"/>
    <lineage>
        <taxon>Bacteria</taxon>
        <taxon>Candidatus Uhriibacteriota</taxon>
    </lineage>
</organism>
<protein>
    <recommendedName>
        <fullName evidence="4">HTH cro/C1-type domain-containing protein</fullName>
    </recommendedName>
</protein>
<evidence type="ECO:0000313" key="3">
    <source>
        <dbReference type="Proteomes" id="UP000229385"/>
    </source>
</evidence>
<dbReference type="Gene3D" id="1.10.260.40">
    <property type="entry name" value="lambda repressor-like DNA-binding domains"/>
    <property type="match status" value="1"/>
</dbReference>
<sequence length="229" mass="25704">MTFVIRKFDQAQTLGEKLKAMRREANFTLSEMEQKSKIRKAFIKAFEEGAYDQLPAPIYARNYLKTYVKILGGDVSYFLNQFEEERGTCDFVSSARLPRRRTRALQFLVASKFVKVGTLLLISFAVLGYVGVQLKAIAAPPDLLVYEPNDGVLTDHALITVTGHAEEGSQVLINGETVLLSTNGFFETQVALERGVNVITIESTKRYSRPAVEHRHVVLEQDRSISLAN</sequence>
<dbReference type="GO" id="GO:0003677">
    <property type="term" value="F:DNA binding"/>
    <property type="evidence" value="ECO:0007669"/>
    <property type="project" value="InterPro"/>
</dbReference>
<dbReference type="CDD" id="cd00093">
    <property type="entry name" value="HTH_XRE"/>
    <property type="match status" value="1"/>
</dbReference>
<evidence type="ECO:0000256" key="1">
    <source>
        <dbReference type="SAM" id="Phobius"/>
    </source>
</evidence>
<dbReference type="AlphaFoldDB" id="A0A2M7XCI8"/>
<dbReference type="Gene3D" id="2.60.40.10">
    <property type="entry name" value="Immunoglobulins"/>
    <property type="match status" value="1"/>
</dbReference>
<keyword evidence="1" id="KW-0812">Transmembrane</keyword>
<dbReference type="Proteomes" id="UP000229385">
    <property type="component" value="Unassembled WGS sequence"/>
</dbReference>
<dbReference type="InterPro" id="IPR001387">
    <property type="entry name" value="Cro/C1-type_HTH"/>
</dbReference>
<dbReference type="InterPro" id="IPR010982">
    <property type="entry name" value="Lambda_DNA-bd_dom_sf"/>
</dbReference>
<comment type="caution">
    <text evidence="2">The sequence shown here is derived from an EMBL/GenBank/DDBJ whole genome shotgun (WGS) entry which is preliminary data.</text>
</comment>
<dbReference type="PANTHER" id="PTHR34475:SF1">
    <property type="entry name" value="CYTOSKELETON PROTEIN RODZ"/>
    <property type="match status" value="1"/>
</dbReference>
<accession>A0A2M7XCI8</accession>
<feature type="transmembrane region" description="Helical" evidence="1">
    <location>
        <begin position="107"/>
        <end position="132"/>
    </location>
</feature>
<keyword evidence="1" id="KW-1133">Transmembrane helix</keyword>
<dbReference type="PANTHER" id="PTHR34475">
    <property type="match status" value="1"/>
</dbReference>
<keyword evidence="1" id="KW-0472">Membrane</keyword>
<evidence type="ECO:0000313" key="2">
    <source>
        <dbReference type="EMBL" id="PJA45579.1"/>
    </source>
</evidence>
<name>A0A2M7XCI8_9BACT</name>
<dbReference type="EMBL" id="PFWU01000030">
    <property type="protein sequence ID" value="PJA45579.1"/>
    <property type="molecule type" value="Genomic_DNA"/>
</dbReference>
<dbReference type="InterPro" id="IPR013783">
    <property type="entry name" value="Ig-like_fold"/>
</dbReference>
<gene>
    <name evidence="2" type="ORF">CO174_02650</name>
</gene>
<dbReference type="InterPro" id="IPR050400">
    <property type="entry name" value="Bact_Cytoskel_RodZ"/>
</dbReference>
<dbReference type="SUPFAM" id="SSF47413">
    <property type="entry name" value="lambda repressor-like DNA-binding domains"/>
    <property type="match status" value="1"/>
</dbReference>
<dbReference type="Pfam" id="PF09136">
    <property type="entry name" value="Glucodextran_B"/>
    <property type="match status" value="1"/>
</dbReference>
<dbReference type="Pfam" id="PF13413">
    <property type="entry name" value="HTH_25"/>
    <property type="match status" value="1"/>
</dbReference>
<proteinExistence type="predicted"/>